<feature type="binding site" evidence="9">
    <location>
        <position position="297"/>
    </location>
    <ligand>
        <name>K(+)</name>
        <dbReference type="ChEBI" id="CHEBI:29103"/>
    </ligand>
</feature>
<feature type="binding site" evidence="9">
    <location>
        <position position="141"/>
    </location>
    <ligand>
        <name>substrate</name>
    </ligand>
</feature>
<evidence type="ECO:0000256" key="1">
    <source>
        <dbReference type="ARBA" id="ARBA00022679"/>
    </source>
</evidence>
<reference evidence="11" key="1">
    <citation type="submission" date="2021-01" db="UniProtKB">
        <authorList>
            <consortium name="EnsemblMetazoa"/>
        </authorList>
    </citation>
    <scope>IDENTIFICATION</scope>
</reference>
<dbReference type="Proteomes" id="UP000594260">
    <property type="component" value="Unplaced"/>
</dbReference>
<dbReference type="GO" id="GO:0005829">
    <property type="term" value="C:cytosol"/>
    <property type="evidence" value="ECO:0007669"/>
    <property type="project" value="TreeGrafter"/>
</dbReference>
<keyword evidence="5 9" id="KW-0067">ATP-binding</keyword>
<keyword evidence="3 9" id="KW-0547">Nucleotide-binding</keyword>
<dbReference type="Pfam" id="PF00294">
    <property type="entry name" value="PfkB"/>
    <property type="match status" value="1"/>
</dbReference>
<sequence>MNPEVIVLGGCVTDFTVYTPRLPVPGETVVAKLFQYGYGGKAANSAYMCVLLGVHTILISKLGDDYFGQNYLKHLEAIGINVRHVTVEKNCSSPIANITVADSGENSIVYFPGCLDRIAETDIKSAESMFKRAKVFACVFEAPMTVIRLALQLARQHRMITYVNAAPNVSESLLKDCLPLIDYICVNETEGSTLVCTIKGEPQGLLSDQEVVDFLLSAGVGTVIITKGKKGAVFSQEPTKLQSVAAEPVTNVVDTTGAGDAFNGSFIYHLARNIQLPLEDKIRKACGIASLSVQKKGTQPSYPKKEELADKFL</sequence>
<dbReference type="GeneID" id="111253843"/>
<dbReference type="GO" id="GO:0046872">
    <property type="term" value="F:metal ion binding"/>
    <property type="evidence" value="ECO:0007669"/>
    <property type="project" value="UniProtKB-KW"/>
</dbReference>
<feature type="binding site" evidence="9">
    <location>
        <position position="301"/>
    </location>
    <ligand>
        <name>K(+)</name>
        <dbReference type="ChEBI" id="CHEBI:29103"/>
    </ligand>
</feature>
<dbReference type="InterPro" id="IPR011877">
    <property type="entry name" value="Ribokinase"/>
</dbReference>
<accession>A0A7M7KVV0</accession>
<dbReference type="EnsemblMetazoa" id="XM_022813945">
    <property type="protein sequence ID" value="XP_022669680"/>
    <property type="gene ID" value="LOC111253843"/>
</dbReference>
<keyword evidence="7 9" id="KW-0630">Potassium</keyword>
<keyword evidence="9" id="KW-0963">Cytoplasm</keyword>
<feature type="binding site" evidence="9">
    <location>
        <begin position="12"/>
        <end position="14"/>
    </location>
    <ligand>
        <name>substrate</name>
    </ligand>
</feature>
<dbReference type="RefSeq" id="XP_022669678.1">
    <property type="nucleotide sequence ID" value="XM_022813943.1"/>
</dbReference>
<dbReference type="PANTHER" id="PTHR10584:SF166">
    <property type="entry name" value="RIBOKINASE"/>
    <property type="match status" value="1"/>
</dbReference>
<dbReference type="EnsemblMetazoa" id="XM_022813943">
    <property type="protein sequence ID" value="XP_022669678"/>
    <property type="gene ID" value="LOC111253843"/>
</dbReference>
<dbReference type="EnsemblMetazoa" id="XM_022813947">
    <property type="protein sequence ID" value="XP_022669682"/>
    <property type="gene ID" value="LOC111253843"/>
</dbReference>
<keyword evidence="8 9" id="KW-0119">Carbohydrate metabolism</keyword>
<dbReference type="SUPFAM" id="SSF53613">
    <property type="entry name" value="Ribokinase-like"/>
    <property type="match status" value="1"/>
</dbReference>
<dbReference type="RefSeq" id="XP_022669679.1">
    <property type="nucleotide sequence ID" value="XM_022813944.1"/>
</dbReference>
<keyword evidence="6 9" id="KW-0460">Magnesium</keyword>
<feature type="binding site" evidence="9">
    <location>
        <position position="292"/>
    </location>
    <ligand>
        <name>K(+)</name>
        <dbReference type="ChEBI" id="CHEBI:29103"/>
    </ligand>
</feature>
<dbReference type="EnsemblMetazoa" id="XM_022813944">
    <property type="protein sequence ID" value="XP_022669679"/>
    <property type="gene ID" value="LOC111253843"/>
</dbReference>
<dbReference type="InterPro" id="IPR029056">
    <property type="entry name" value="Ribokinase-like"/>
</dbReference>
<keyword evidence="1 9" id="KW-0808">Transferase</keyword>
<dbReference type="OrthoDB" id="415590at2759"/>
<dbReference type="FunCoup" id="A0A7M7KVV0">
    <property type="interactions" value="659"/>
</dbReference>
<feature type="active site" description="Proton acceptor" evidence="9">
    <location>
        <position position="260"/>
    </location>
</feature>
<dbReference type="EnsemblMetazoa" id="XM_022813946">
    <property type="protein sequence ID" value="XP_022669681"/>
    <property type="gene ID" value="LOC111253843"/>
</dbReference>
<name>A0A7M7KVV0_VARDE</name>
<dbReference type="GO" id="GO:0004747">
    <property type="term" value="F:ribokinase activity"/>
    <property type="evidence" value="ECO:0007669"/>
    <property type="project" value="UniProtKB-UniRule"/>
</dbReference>
<feature type="binding site" evidence="9">
    <location>
        <begin position="226"/>
        <end position="231"/>
    </location>
    <ligand>
        <name>ATP</name>
        <dbReference type="ChEBI" id="CHEBI:30616"/>
    </ligand>
</feature>
<comment type="activity regulation">
    <text evidence="9">Activated by a monovalent cation that binds near, but not in, the active site. The most likely occupant of the site in vivo is potassium. Ion binding induces a conformational change that may alter substrate affinity.</text>
</comment>
<dbReference type="UniPathway" id="UPA00916">
    <property type="reaction ID" value="UER00889"/>
</dbReference>
<dbReference type="CDD" id="cd01174">
    <property type="entry name" value="ribokinase"/>
    <property type="match status" value="1"/>
</dbReference>
<evidence type="ECO:0000313" key="12">
    <source>
        <dbReference type="Proteomes" id="UP000594260"/>
    </source>
</evidence>
<feature type="binding site" evidence="9">
    <location>
        <position position="256"/>
    </location>
    <ligand>
        <name>K(+)</name>
        <dbReference type="ChEBI" id="CHEBI:29103"/>
    </ligand>
</feature>
<keyword evidence="4 9" id="KW-0418">Kinase</keyword>
<comment type="function">
    <text evidence="9">Catalyzes the phosphorylation of ribose at O-5 in a reaction requiring ATP and magnesium. The resulting D-ribose-5-phosphate can then be used either for sythesis of nucleotides, histidine, and tryptophan, or as a component of the pentose phosphate pathway.</text>
</comment>
<feature type="binding site" evidence="9">
    <location>
        <position position="254"/>
    </location>
    <ligand>
        <name>K(+)</name>
        <dbReference type="ChEBI" id="CHEBI:29103"/>
    </ligand>
</feature>
<comment type="cofactor">
    <cofactor evidence="9">
        <name>Mg(2+)</name>
        <dbReference type="ChEBI" id="CHEBI:18420"/>
    </cofactor>
    <text evidence="9">Requires a divalent cation, most likely magnesium in vivo, as an electrophilic catalyst to aid phosphoryl group transfer. It is the chelate of the metal and the nucleotide that is the actual substrate.</text>
</comment>
<dbReference type="InterPro" id="IPR002139">
    <property type="entry name" value="Ribo/fructo_kinase"/>
</dbReference>
<feature type="binding site" evidence="9">
    <location>
        <begin position="40"/>
        <end position="44"/>
    </location>
    <ligand>
        <name>substrate</name>
    </ligand>
</feature>
<comment type="similarity">
    <text evidence="9">Belongs to the carbohydrate kinase PfkB family. Ribokinase subfamily.</text>
</comment>
<keyword evidence="2 9" id="KW-0479">Metal-binding</keyword>
<comment type="caution">
    <text evidence="9">Lacks conserved residue(s) required for the propagation of feature annotation.</text>
</comment>
<comment type="subunit">
    <text evidence="9">Homodimer.</text>
</comment>
<feature type="binding site" evidence="9">
    <location>
        <position position="187"/>
    </location>
    <ligand>
        <name>ATP</name>
        <dbReference type="ChEBI" id="CHEBI:30616"/>
    </ligand>
</feature>
<comment type="pathway">
    <text evidence="9">Carbohydrate metabolism; D-ribose degradation; D-ribose 5-phosphate from beta-D-ribopyranose: step 2/2.</text>
</comment>
<evidence type="ECO:0000256" key="6">
    <source>
        <dbReference type="ARBA" id="ARBA00022842"/>
    </source>
</evidence>
<keyword evidence="12" id="KW-1185">Reference proteome</keyword>
<organism evidence="11 12">
    <name type="scientific">Varroa destructor</name>
    <name type="common">Honeybee mite</name>
    <dbReference type="NCBI Taxonomy" id="109461"/>
    <lineage>
        <taxon>Eukaryota</taxon>
        <taxon>Metazoa</taxon>
        <taxon>Ecdysozoa</taxon>
        <taxon>Arthropoda</taxon>
        <taxon>Chelicerata</taxon>
        <taxon>Arachnida</taxon>
        <taxon>Acari</taxon>
        <taxon>Parasitiformes</taxon>
        <taxon>Mesostigmata</taxon>
        <taxon>Gamasina</taxon>
        <taxon>Dermanyssoidea</taxon>
        <taxon>Varroidae</taxon>
        <taxon>Varroa</taxon>
    </lineage>
</organism>
<dbReference type="HAMAP" id="MF_01987">
    <property type="entry name" value="Ribokinase"/>
    <property type="match status" value="1"/>
</dbReference>
<evidence type="ECO:0000256" key="8">
    <source>
        <dbReference type="ARBA" id="ARBA00023277"/>
    </source>
</evidence>
<feature type="binding site" evidence="9">
    <location>
        <position position="260"/>
    </location>
    <ligand>
        <name>substrate</name>
    </ligand>
</feature>
<evidence type="ECO:0000256" key="9">
    <source>
        <dbReference type="HAMAP-Rule" id="MF_03215"/>
    </source>
</evidence>
<dbReference type="OMA" id="DIVLIQQ"/>
<comment type="subcellular location">
    <subcellularLocation>
        <location evidence="9">Cytoplasm</location>
    </subcellularLocation>
    <subcellularLocation>
        <location evidence="9">Nucleus</location>
    </subcellularLocation>
</comment>
<evidence type="ECO:0000256" key="7">
    <source>
        <dbReference type="ARBA" id="ARBA00022958"/>
    </source>
</evidence>
<dbReference type="AlphaFoldDB" id="A0A7M7KVV0"/>
<comment type="catalytic activity">
    <reaction evidence="9">
        <text>D-ribose + ATP = D-ribose 5-phosphate + ADP + H(+)</text>
        <dbReference type="Rhea" id="RHEA:13697"/>
        <dbReference type="ChEBI" id="CHEBI:15378"/>
        <dbReference type="ChEBI" id="CHEBI:30616"/>
        <dbReference type="ChEBI" id="CHEBI:47013"/>
        <dbReference type="ChEBI" id="CHEBI:78346"/>
        <dbReference type="ChEBI" id="CHEBI:456216"/>
        <dbReference type="EC" id="2.7.1.15"/>
    </reaction>
</comment>
<dbReference type="RefSeq" id="XP_022669681.1">
    <property type="nucleotide sequence ID" value="XM_022813946.1"/>
</dbReference>
<dbReference type="KEGG" id="vde:111253843"/>
<dbReference type="GO" id="GO:0005524">
    <property type="term" value="F:ATP binding"/>
    <property type="evidence" value="ECO:0007669"/>
    <property type="project" value="UniProtKB-UniRule"/>
</dbReference>
<evidence type="ECO:0000256" key="3">
    <source>
        <dbReference type="ARBA" id="ARBA00022741"/>
    </source>
</evidence>
<dbReference type="PRINTS" id="PR00990">
    <property type="entry name" value="RIBOKINASE"/>
</dbReference>
<dbReference type="GO" id="GO:0005634">
    <property type="term" value="C:nucleus"/>
    <property type="evidence" value="ECO:0007669"/>
    <property type="project" value="UniProtKB-SubCell"/>
</dbReference>
<evidence type="ECO:0000259" key="10">
    <source>
        <dbReference type="Pfam" id="PF00294"/>
    </source>
</evidence>
<dbReference type="GO" id="GO:0019303">
    <property type="term" value="P:D-ribose catabolic process"/>
    <property type="evidence" value="ECO:0007669"/>
    <property type="project" value="UniProtKB-UniRule"/>
</dbReference>
<dbReference type="Gene3D" id="3.40.1190.20">
    <property type="match status" value="1"/>
</dbReference>
<dbReference type="EC" id="2.7.1.15" evidence="9"/>
<keyword evidence="9" id="KW-0539">Nucleus</keyword>
<feature type="binding site" evidence="9">
    <location>
        <begin position="259"/>
        <end position="260"/>
    </location>
    <ligand>
        <name>ATP</name>
        <dbReference type="ChEBI" id="CHEBI:30616"/>
    </ligand>
</feature>
<dbReference type="RefSeq" id="XP_022669680.1">
    <property type="nucleotide sequence ID" value="XM_022813945.1"/>
</dbReference>
<dbReference type="RefSeq" id="XP_022669682.1">
    <property type="nucleotide sequence ID" value="XM_022813947.1"/>
</dbReference>
<evidence type="ECO:0000256" key="5">
    <source>
        <dbReference type="ARBA" id="ARBA00022840"/>
    </source>
</evidence>
<evidence type="ECO:0000313" key="11">
    <source>
        <dbReference type="EnsemblMetazoa" id="XP_022669680"/>
    </source>
</evidence>
<dbReference type="InterPro" id="IPR011611">
    <property type="entry name" value="PfkB_dom"/>
</dbReference>
<protein>
    <recommendedName>
        <fullName evidence="9">Ribokinase</fullName>
        <shortName evidence="9">RK</shortName>
        <ecNumber evidence="9">2.7.1.15</ecNumber>
    </recommendedName>
</protein>
<evidence type="ECO:0000256" key="2">
    <source>
        <dbReference type="ARBA" id="ARBA00022723"/>
    </source>
</evidence>
<dbReference type="InParanoid" id="A0A7M7KVV0"/>
<feature type="domain" description="Carbohydrate kinase PfkB" evidence="10">
    <location>
        <begin position="4"/>
        <end position="304"/>
    </location>
</feature>
<dbReference type="PANTHER" id="PTHR10584">
    <property type="entry name" value="SUGAR KINASE"/>
    <property type="match status" value="1"/>
</dbReference>
<evidence type="ECO:0000256" key="4">
    <source>
        <dbReference type="ARBA" id="ARBA00022777"/>
    </source>
</evidence>
<proteinExistence type="inferred from homology"/>
<feature type="binding site" evidence="9">
    <location>
        <position position="295"/>
    </location>
    <ligand>
        <name>K(+)</name>
        <dbReference type="ChEBI" id="CHEBI:29103"/>
    </ligand>
</feature>